<feature type="transmembrane region" description="Helical" evidence="1">
    <location>
        <begin position="41"/>
        <end position="65"/>
    </location>
</feature>
<evidence type="ECO:0000313" key="3">
    <source>
        <dbReference type="Proteomes" id="UP000253562"/>
    </source>
</evidence>
<comment type="caution">
    <text evidence="2">The sequence shown here is derived from an EMBL/GenBank/DDBJ whole genome shotgun (WGS) entry which is preliminary data.</text>
</comment>
<keyword evidence="1" id="KW-0812">Transmembrane</keyword>
<accession>A0A368KMD2</accession>
<protein>
    <submittedName>
        <fullName evidence="2">Uncharacterized protein</fullName>
    </submittedName>
</protein>
<gene>
    <name evidence="2" type="ORF">DTL42_19025</name>
</gene>
<evidence type="ECO:0000256" key="1">
    <source>
        <dbReference type="SAM" id="Phobius"/>
    </source>
</evidence>
<keyword evidence="1" id="KW-0472">Membrane</keyword>
<evidence type="ECO:0000313" key="2">
    <source>
        <dbReference type="EMBL" id="RCS43250.1"/>
    </source>
</evidence>
<dbReference type="AlphaFoldDB" id="A0A368KMD2"/>
<dbReference type="RefSeq" id="WP_114370960.1">
    <property type="nucleotide sequence ID" value="NZ_QPEX01000039.1"/>
</dbReference>
<dbReference type="Proteomes" id="UP000253562">
    <property type="component" value="Unassembled WGS sequence"/>
</dbReference>
<reference evidence="2 3" key="1">
    <citation type="submission" date="2018-07" db="EMBL/GenBank/DDBJ databases">
        <title>Comparative genomes isolates from brazilian mangrove.</title>
        <authorList>
            <person name="De Araujo J.E."/>
            <person name="Taketani R.G."/>
            <person name="Silva M.C.P."/>
            <person name="Lourenco M.V."/>
            <person name="Oliveira V.M."/>
            <person name="Andreote F.D."/>
        </authorList>
    </citation>
    <scope>NUCLEOTIDE SEQUENCE [LARGE SCALE GENOMIC DNA]</scope>
    <source>
        <strain evidence="2 3">HEX PRIS-MGV</strain>
    </source>
</reference>
<feature type="transmembrane region" description="Helical" evidence="1">
    <location>
        <begin position="77"/>
        <end position="96"/>
    </location>
</feature>
<feature type="transmembrane region" description="Helical" evidence="1">
    <location>
        <begin position="7"/>
        <end position="29"/>
    </location>
</feature>
<proteinExistence type="predicted"/>
<name>A0A368KMD2_9BACT</name>
<dbReference type="EMBL" id="QPEX01000039">
    <property type="protein sequence ID" value="RCS43250.1"/>
    <property type="molecule type" value="Genomic_DNA"/>
</dbReference>
<keyword evidence="1" id="KW-1133">Transmembrane helix</keyword>
<organism evidence="2 3">
    <name type="scientific">Bremerella cremea</name>
    <dbReference type="NCBI Taxonomy" id="1031537"/>
    <lineage>
        <taxon>Bacteria</taxon>
        <taxon>Pseudomonadati</taxon>
        <taxon>Planctomycetota</taxon>
        <taxon>Planctomycetia</taxon>
        <taxon>Pirellulales</taxon>
        <taxon>Pirellulaceae</taxon>
        <taxon>Bremerella</taxon>
    </lineage>
</organism>
<sequence length="101" mass="10661">MSRSSSLLRFAPLILPLVALVGAVLGLAIRANSFPSRDNVLLVAFAAMISGIVPVCLVIGCAFLVIDLSWAALRRVVLVFFAVTAVAVFVVAYFYGGGLDF</sequence>